<dbReference type="FunFam" id="3.40.50.300:FF:000224">
    <property type="entry name" value="Energy-coupling factor transporter ATP-binding protein EcfA"/>
    <property type="match status" value="1"/>
</dbReference>
<evidence type="ECO:0000256" key="1">
    <source>
        <dbReference type="ARBA" id="ARBA00004202"/>
    </source>
</evidence>
<comment type="similarity">
    <text evidence="2">Belongs to the ABC transporter superfamily.</text>
</comment>
<dbReference type="AlphaFoldDB" id="A0A6V7R694"/>
<evidence type="ECO:0000256" key="2">
    <source>
        <dbReference type="ARBA" id="ARBA00005417"/>
    </source>
</evidence>
<keyword evidence="5" id="KW-0547">Nucleotide-binding</keyword>
<dbReference type="GO" id="GO:0015087">
    <property type="term" value="F:cobalt ion transmembrane transporter activity"/>
    <property type="evidence" value="ECO:0007669"/>
    <property type="project" value="UniProtKB-ARBA"/>
</dbReference>
<dbReference type="InterPro" id="IPR027417">
    <property type="entry name" value="P-loop_NTPase"/>
</dbReference>
<dbReference type="PANTHER" id="PTHR43553:SF24">
    <property type="entry name" value="ENERGY-COUPLING FACTOR TRANSPORTER ATP-BINDING PROTEIN ECFA1"/>
    <property type="match status" value="1"/>
</dbReference>
<comment type="caution">
    <text evidence="10">The sequence shown here is derived from an EMBL/GenBank/DDBJ whole genome shotgun (WGS) entry which is preliminary data.</text>
</comment>
<dbReference type="InterPro" id="IPR050095">
    <property type="entry name" value="ECF_ABC_transporter_ATP-bd"/>
</dbReference>
<dbReference type="RefSeq" id="WP_186076663.1">
    <property type="nucleotide sequence ID" value="NZ_CAJEWB010000005.1"/>
</dbReference>
<sequence>MISLKDITYKYHNDDAYALNHISIDFKRGSFVSILGHNGSGKSTLVKIIMGILLPTSGAIFIDGKPVDRDNPLELQRRFSIVFQNPDNQFVGATVLDDVAFGLENLGVPHETMVEKVEAALKEVGMWEFRNHEPHRLSGGQKQRVAIAGALVTNPEVLIMDEATSMLDPDGRKEVLSILKKIHAKRDTTILYITHDLREIEDSDYVFILRKGHVVNEGTVRDVYEDTETLVSSNLELPYNIKLSKALCDGAYMSYEEVVERL</sequence>
<keyword evidence="11" id="KW-1185">Reference proteome</keyword>
<keyword evidence="4" id="KW-1003">Cell membrane</keyword>
<dbReference type="SMART" id="SM00382">
    <property type="entry name" value="AAA"/>
    <property type="match status" value="1"/>
</dbReference>
<dbReference type="PROSITE" id="PS50893">
    <property type="entry name" value="ABC_TRANSPORTER_2"/>
    <property type="match status" value="1"/>
</dbReference>
<dbReference type="Pfam" id="PF00005">
    <property type="entry name" value="ABC_tran"/>
    <property type="match status" value="1"/>
</dbReference>
<evidence type="ECO:0000256" key="8">
    <source>
        <dbReference type="ARBA" id="ARBA00023136"/>
    </source>
</evidence>
<dbReference type="Proteomes" id="UP000588186">
    <property type="component" value="Unassembled WGS sequence"/>
</dbReference>
<evidence type="ECO:0000256" key="6">
    <source>
        <dbReference type="ARBA" id="ARBA00022840"/>
    </source>
</evidence>
<dbReference type="InterPro" id="IPR003593">
    <property type="entry name" value="AAA+_ATPase"/>
</dbReference>
<gene>
    <name evidence="10" type="primary">ecfA1</name>
    <name evidence="10" type="ORF">JEOPIN946_00561</name>
</gene>
<dbReference type="InterPro" id="IPR015856">
    <property type="entry name" value="ABC_transpr_CbiO/EcfA_su"/>
</dbReference>
<keyword evidence="3" id="KW-0813">Transport</keyword>
<proteinExistence type="inferred from homology"/>
<dbReference type="GO" id="GO:0016887">
    <property type="term" value="F:ATP hydrolysis activity"/>
    <property type="evidence" value="ECO:0007669"/>
    <property type="project" value="InterPro"/>
</dbReference>
<dbReference type="PANTHER" id="PTHR43553">
    <property type="entry name" value="HEAVY METAL TRANSPORTER"/>
    <property type="match status" value="1"/>
</dbReference>
<keyword evidence="6 10" id="KW-0067">ATP-binding</keyword>
<evidence type="ECO:0000256" key="7">
    <source>
        <dbReference type="ARBA" id="ARBA00022967"/>
    </source>
</evidence>
<dbReference type="NCBIfam" id="NF010167">
    <property type="entry name" value="PRK13648.1"/>
    <property type="match status" value="1"/>
</dbReference>
<dbReference type="EMBL" id="CAJEWB010000005">
    <property type="protein sequence ID" value="CAD2072548.1"/>
    <property type="molecule type" value="Genomic_DNA"/>
</dbReference>
<dbReference type="GO" id="GO:0043190">
    <property type="term" value="C:ATP-binding cassette (ABC) transporter complex"/>
    <property type="evidence" value="ECO:0007669"/>
    <property type="project" value="TreeGrafter"/>
</dbReference>
<protein>
    <submittedName>
        <fullName evidence="10">Energy-coupling factor transporter ATP-binding protein EcfA1</fullName>
    </submittedName>
</protein>
<evidence type="ECO:0000313" key="10">
    <source>
        <dbReference type="EMBL" id="CAD2072548.1"/>
    </source>
</evidence>
<dbReference type="SUPFAM" id="SSF52540">
    <property type="entry name" value="P-loop containing nucleoside triphosphate hydrolases"/>
    <property type="match status" value="1"/>
</dbReference>
<dbReference type="PROSITE" id="PS00211">
    <property type="entry name" value="ABC_TRANSPORTER_1"/>
    <property type="match status" value="1"/>
</dbReference>
<keyword evidence="8" id="KW-0472">Membrane</keyword>
<evidence type="ECO:0000256" key="5">
    <source>
        <dbReference type="ARBA" id="ARBA00022741"/>
    </source>
</evidence>
<evidence type="ECO:0000313" key="11">
    <source>
        <dbReference type="Proteomes" id="UP000588186"/>
    </source>
</evidence>
<dbReference type="GO" id="GO:0042626">
    <property type="term" value="F:ATPase-coupled transmembrane transporter activity"/>
    <property type="evidence" value="ECO:0007669"/>
    <property type="project" value="TreeGrafter"/>
</dbReference>
<comment type="subcellular location">
    <subcellularLocation>
        <location evidence="1">Cell membrane</location>
        <topology evidence="1">Peripheral membrane protein</topology>
    </subcellularLocation>
</comment>
<dbReference type="NCBIfam" id="TIGR04520">
    <property type="entry name" value="ECF_ATPase_1"/>
    <property type="match status" value="1"/>
</dbReference>
<reference evidence="10 11" key="1">
    <citation type="submission" date="2020-07" db="EMBL/GenBank/DDBJ databases">
        <authorList>
            <person name="Criscuolo A."/>
        </authorList>
    </citation>
    <scope>NUCLEOTIDE SEQUENCE [LARGE SCALE GENOMIC DNA]</scope>
    <source>
        <strain evidence="10">CIP107946</strain>
    </source>
</reference>
<organism evidence="10 11">
    <name type="scientific">Phocicoccus pinnipedialis</name>
    <dbReference type="NCBI Taxonomy" id="110845"/>
    <lineage>
        <taxon>Bacteria</taxon>
        <taxon>Bacillati</taxon>
        <taxon>Bacillota</taxon>
        <taxon>Bacilli</taxon>
        <taxon>Bacillales</taxon>
        <taxon>Salinicoccaceae</taxon>
        <taxon>Phocicoccus</taxon>
    </lineage>
</organism>
<feature type="domain" description="ABC transporter" evidence="9">
    <location>
        <begin position="2"/>
        <end position="236"/>
    </location>
</feature>
<evidence type="ECO:0000256" key="4">
    <source>
        <dbReference type="ARBA" id="ARBA00022475"/>
    </source>
</evidence>
<dbReference type="InterPro" id="IPR030947">
    <property type="entry name" value="EcfA_1"/>
</dbReference>
<dbReference type="CDD" id="cd03225">
    <property type="entry name" value="ABC_cobalt_CbiO_domain1"/>
    <property type="match status" value="1"/>
</dbReference>
<accession>A0A6V7R694</accession>
<dbReference type="InterPro" id="IPR003439">
    <property type="entry name" value="ABC_transporter-like_ATP-bd"/>
</dbReference>
<evidence type="ECO:0000256" key="3">
    <source>
        <dbReference type="ARBA" id="ARBA00022448"/>
    </source>
</evidence>
<dbReference type="Gene3D" id="3.40.50.300">
    <property type="entry name" value="P-loop containing nucleotide triphosphate hydrolases"/>
    <property type="match status" value="1"/>
</dbReference>
<name>A0A6V7R694_9BACL</name>
<dbReference type="GO" id="GO:0005524">
    <property type="term" value="F:ATP binding"/>
    <property type="evidence" value="ECO:0007669"/>
    <property type="project" value="UniProtKB-KW"/>
</dbReference>
<dbReference type="InterPro" id="IPR017871">
    <property type="entry name" value="ABC_transporter-like_CS"/>
</dbReference>
<evidence type="ECO:0000259" key="9">
    <source>
        <dbReference type="PROSITE" id="PS50893"/>
    </source>
</evidence>
<keyword evidence="7" id="KW-1278">Translocase</keyword>